<protein>
    <submittedName>
        <fullName evidence="1">Uncharacterized protein</fullName>
    </submittedName>
</protein>
<comment type="caution">
    <text evidence="1">The sequence shown here is derived from an EMBL/GenBank/DDBJ whole genome shotgun (WGS) entry which is preliminary data.</text>
</comment>
<evidence type="ECO:0000313" key="1">
    <source>
        <dbReference type="EMBL" id="KAA8473910.1"/>
    </source>
</evidence>
<dbReference type="EMBL" id="VWNE01000069">
    <property type="protein sequence ID" value="KAA8473910.1"/>
    <property type="molecule type" value="Genomic_DNA"/>
</dbReference>
<proteinExistence type="predicted"/>
<gene>
    <name evidence="1" type="ORF">F1649_22500</name>
</gene>
<keyword evidence="2" id="KW-1185">Reference proteome</keyword>
<dbReference type="AlphaFoldDB" id="A0A5M9GHY6"/>
<organism evidence="1 2">
    <name type="scientific">Arcticibacter tournemirensis</name>
    <dbReference type="NCBI Taxonomy" id="699437"/>
    <lineage>
        <taxon>Bacteria</taxon>
        <taxon>Pseudomonadati</taxon>
        <taxon>Bacteroidota</taxon>
        <taxon>Sphingobacteriia</taxon>
        <taxon>Sphingobacteriales</taxon>
        <taxon>Sphingobacteriaceae</taxon>
        <taxon>Arcticibacter</taxon>
    </lineage>
</organism>
<dbReference type="RefSeq" id="WP_161993435.1">
    <property type="nucleotide sequence ID" value="NZ_VFPL01000001.1"/>
</dbReference>
<accession>A0A5M9GHY6</accession>
<dbReference type="Proteomes" id="UP000322918">
    <property type="component" value="Unassembled WGS sequence"/>
</dbReference>
<name>A0A5M9GHY6_9SPHI</name>
<sequence length="68" mass="8194">MNTRMEERVQPYPTVYVSSHAVHENAEKIVQKKLLIESVRTRLYILFLQKVLDRKRMGSNNTYHYKKL</sequence>
<reference evidence="1 2" key="1">
    <citation type="submission" date="2019-09" db="EMBL/GenBank/DDBJ databases">
        <title>Pararcticibacter amylolyticus gen. nov., sp. nov., isolated from a rottenly hemp rope, and reclassification of Pedobacter tournemirensis as Pararcticibacter tournemirensis comb. nov.</title>
        <authorList>
            <person name="Cai Y."/>
        </authorList>
    </citation>
    <scope>NUCLEOTIDE SEQUENCE [LARGE SCALE GENOMIC DNA]</scope>
    <source>
        <strain evidence="1 2">TF5-37.2-LB10</strain>
    </source>
</reference>
<evidence type="ECO:0000313" key="2">
    <source>
        <dbReference type="Proteomes" id="UP000322918"/>
    </source>
</evidence>